<dbReference type="PANTHER" id="PTHR28620">
    <property type="entry name" value="CENTROMERE PROTEIN V"/>
    <property type="match status" value="1"/>
</dbReference>
<dbReference type="Proteomes" id="UP000504638">
    <property type="component" value="Unplaced"/>
</dbReference>
<evidence type="ECO:0000313" key="5">
    <source>
        <dbReference type="EMBL" id="KAF1812343.1"/>
    </source>
</evidence>
<protein>
    <recommendedName>
        <fullName evidence="4">CENP-V/GFA domain-containing protein</fullName>
    </recommendedName>
</protein>
<dbReference type="Gene3D" id="2.170.150.70">
    <property type="match status" value="1"/>
</dbReference>
<evidence type="ECO:0000256" key="1">
    <source>
        <dbReference type="ARBA" id="ARBA00005495"/>
    </source>
</evidence>
<evidence type="ECO:0000313" key="7">
    <source>
        <dbReference type="RefSeq" id="XP_033533974.1"/>
    </source>
</evidence>
<comment type="similarity">
    <text evidence="1">Belongs to the Gfa family.</text>
</comment>
<organism evidence="5">
    <name type="scientific">Eremomyces bilateralis CBS 781.70</name>
    <dbReference type="NCBI Taxonomy" id="1392243"/>
    <lineage>
        <taxon>Eukaryota</taxon>
        <taxon>Fungi</taxon>
        <taxon>Dikarya</taxon>
        <taxon>Ascomycota</taxon>
        <taxon>Pezizomycotina</taxon>
        <taxon>Dothideomycetes</taxon>
        <taxon>Dothideomycetes incertae sedis</taxon>
        <taxon>Eremomycetales</taxon>
        <taxon>Eremomycetaceae</taxon>
        <taxon>Eremomyces</taxon>
    </lineage>
</organism>
<feature type="domain" description="CENP-V/GFA" evidence="4">
    <location>
        <begin position="19"/>
        <end position="99"/>
    </location>
</feature>
<accession>A0A6G1G2S2</accession>
<evidence type="ECO:0000256" key="3">
    <source>
        <dbReference type="ARBA" id="ARBA00022833"/>
    </source>
</evidence>
<dbReference type="InterPro" id="IPR006913">
    <property type="entry name" value="CENP-V/GFA"/>
</dbReference>
<dbReference type="RefSeq" id="XP_033533974.1">
    <property type="nucleotide sequence ID" value="XM_033679529.1"/>
</dbReference>
<dbReference type="GO" id="GO:0046872">
    <property type="term" value="F:metal ion binding"/>
    <property type="evidence" value="ECO:0007669"/>
    <property type="project" value="UniProtKB-KW"/>
</dbReference>
<dbReference type="GO" id="GO:0016846">
    <property type="term" value="F:carbon-sulfur lyase activity"/>
    <property type="evidence" value="ECO:0007669"/>
    <property type="project" value="InterPro"/>
</dbReference>
<evidence type="ECO:0000313" key="6">
    <source>
        <dbReference type="Proteomes" id="UP000504638"/>
    </source>
</evidence>
<dbReference type="OrthoDB" id="2993351at2759"/>
<reference evidence="7" key="2">
    <citation type="submission" date="2020-04" db="EMBL/GenBank/DDBJ databases">
        <authorList>
            <consortium name="NCBI Genome Project"/>
        </authorList>
    </citation>
    <scope>NUCLEOTIDE SEQUENCE</scope>
    <source>
        <strain evidence="7">CBS 781.70</strain>
    </source>
</reference>
<reference evidence="5 7" key="1">
    <citation type="submission" date="2020-01" db="EMBL/GenBank/DDBJ databases">
        <authorList>
            <consortium name="DOE Joint Genome Institute"/>
            <person name="Haridas S."/>
            <person name="Albert R."/>
            <person name="Binder M."/>
            <person name="Bloem J."/>
            <person name="Labutti K."/>
            <person name="Salamov A."/>
            <person name="Andreopoulos B."/>
            <person name="Baker S.E."/>
            <person name="Barry K."/>
            <person name="Bills G."/>
            <person name="Bluhm B.H."/>
            <person name="Cannon C."/>
            <person name="Castanera R."/>
            <person name="Culley D.E."/>
            <person name="Daum C."/>
            <person name="Ezra D."/>
            <person name="Gonzalez J.B."/>
            <person name="Henrissat B."/>
            <person name="Kuo A."/>
            <person name="Liang C."/>
            <person name="Lipzen A."/>
            <person name="Lutzoni F."/>
            <person name="Magnuson J."/>
            <person name="Mondo S."/>
            <person name="Nolan M."/>
            <person name="Ohm R."/>
            <person name="Pangilinan J."/>
            <person name="Park H.-J."/>
            <person name="Ramirez L."/>
            <person name="Alfaro M."/>
            <person name="Sun H."/>
            <person name="Tritt A."/>
            <person name="Yoshinaga Y."/>
            <person name="Zwiers L.-H."/>
            <person name="Turgeon B.G."/>
            <person name="Goodwin S.B."/>
            <person name="Spatafora J.W."/>
            <person name="Crous P.W."/>
            <person name="Grigoriev I.V."/>
        </authorList>
    </citation>
    <scope>NUCLEOTIDE SEQUENCE</scope>
    <source>
        <strain evidence="5 7">CBS 781.70</strain>
    </source>
</reference>
<dbReference type="SUPFAM" id="SSF51316">
    <property type="entry name" value="Mss4-like"/>
    <property type="match status" value="1"/>
</dbReference>
<dbReference type="EMBL" id="ML975158">
    <property type="protein sequence ID" value="KAF1812343.1"/>
    <property type="molecule type" value="Genomic_DNA"/>
</dbReference>
<gene>
    <name evidence="5 7" type="ORF">P152DRAFT_458719</name>
</gene>
<evidence type="ECO:0000256" key="2">
    <source>
        <dbReference type="ARBA" id="ARBA00022723"/>
    </source>
</evidence>
<dbReference type="GeneID" id="54420099"/>
<sequence length="99" mass="11097">MASLNRENPSGGEGPKKEYKANCHCGKIKLIALAPDLSTTRPFDCDCSICSKNGYLLLYVRREDVTFVSGLDEMTSYVFASRPALTSFADVWHQRPHRL</sequence>
<name>A0A6G1G2S2_9PEZI</name>
<keyword evidence="6" id="KW-1185">Reference proteome</keyword>
<dbReference type="InterPro" id="IPR011057">
    <property type="entry name" value="Mss4-like_sf"/>
</dbReference>
<dbReference type="AlphaFoldDB" id="A0A6G1G2S2"/>
<keyword evidence="3" id="KW-0862">Zinc</keyword>
<evidence type="ECO:0000259" key="4">
    <source>
        <dbReference type="PROSITE" id="PS51891"/>
    </source>
</evidence>
<dbReference type="PROSITE" id="PS51891">
    <property type="entry name" value="CENP_V_GFA"/>
    <property type="match status" value="1"/>
</dbReference>
<dbReference type="PANTHER" id="PTHR28620:SF1">
    <property type="entry name" value="CENP-V_GFA DOMAIN-CONTAINING PROTEIN"/>
    <property type="match status" value="1"/>
</dbReference>
<dbReference type="InterPro" id="IPR052355">
    <property type="entry name" value="CENP-V-like"/>
</dbReference>
<keyword evidence="2" id="KW-0479">Metal-binding</keyword>
<reference evidence="7" key="3">
    <citation type="submission" date="2025-04" db="UniProtKB">
        <authorList>
            <consortium name="RefSeq"/>
        </authorList>
    </citation>
    <scope>IDENTIFICATION</scope>
    <source>
        <strain evidence="7">CBS 781.70</strain>
    </source>
</reference>
<proteinExistence type="inferred from homology"/>